<dbReference type="EMBL" id="LR797518">
    <property type="protein sequence ID" value="CAB4222833.1"/>
    <property type="molecule type" value="Genomic_DNA"/>
</dbReference>
<dbReference type="EMBL" id="LR796860">
    <property type="protein sequence ID" value="CAB4170918.1"/>
    <property type="molecule type" value="Genomic_DNA"/>
</dbReference>
<dbReference type="EMBL" id="LR798378">
    <property type="protein sequence ID" value="CAB5227820.1"/>
    <property type="molecule type" value="Genomic_DNA"/>
</dbReference>
<protein>
    <recommendedName>
        <fullName evidence="8">Tail tube protein</fullName>
    </recommendedName>
</protein>
<organism evidence="7">
    <name type="scientific">uncultured Caudovirales phage</name>
    <dbReference type="NCBI Taxonomy" id="2100421"/>
    <lineage>
        <taxon>Viruses</taxon>
        <taxon>Duplodnaviria</taxon>
        <taxon>Heunggongvirae</taxon>
        <taxon>Uroviricota</taxon>
        <taxon>Caudoviricetes</taxon>
        <taxon>Peduoviridae</taxon>
        <taxon>Maltschvirus</taxon>
        <taxon>Maltschvirus maltsch</taxon>
    </lineage>
</organism>
<evidence type="ECO:0000313" key="4">
    <source>
        <dbReference type="EMBL" id="CAB4190853.1"/>
    </source>
</evidence>
<dbReference type="EMBL" id="LR797157">
    <property type="protein sequence ID" value="CAB4190853.1"/>
    <property type="molecule type" value="Genomic_DNA"/>
</dbReference>
<evidence type="ECO:0000313" key="5">
    <source>
        <dbReference type="EMBL" id="CAB4211202.1"/>
    </source>
</evidence>
<sequence>MASIEIENAPRALDMESFKVVSDAYGSLAKSCRFAVRILPTGINNPLKQYYQTFQDLVYLCEVAEFPGRGFQNVDLRYYGPSFKMPFQTSYEDINLTFLCRSQSPERELFDDWMDLINPVTTFDFNYRDDYACQIDIFQFSEYDSEGYGSSDVEYMFSLKDAWPVLVSPQQVTWADDQFLRLGVTFTYTKWMRGGLDPTPTNSANGSYTAITTNLY</sequence>
<evidence type="ECO:0000313" key="3">
    <source>
        <dbReference type="EMBL" id="CAB4182334.1"/>
    </source>
</evidence>
<reference evidence="7" key="1">
    <citation type="submission" date="2020-05" db="EMBL/GenBank/DDBJ databases">
        <authorList>
            <person name="Chiriac C."/>
            <person name="Salcher M."/>
            <person name="Ghai R."/>
            <person name="Kavagutti S V."/>
        </authorList>
    </citation>
    <scope>NUCLEOTIDE SEQUENCE</scope>
</reference>
<proteinExistence type="predicted"/>
<evidence type="ECO:0000313" key="6">
    <source>
        <dbReference type="EMBL" id="CAB4222833.1"/>
    </source>
</evidence>
<gene>
    <name evidence="3" type="ORF">UFOVP1065_224</name>
    <name evidence="4" type="ORF">UFOVP1198_193</name>
    <name evidence="5" type="ORF">UFOVP1418_185</name>
    <name evidence="7" type="ORF">UFOVP1524_198</name>
    <name evidence="6" type="ORF">UFOVP1651_198</name>
    <name evidence="1" type="ORF">UFOVP908_176</name>
    <name evidence="2" type="ORF">UFOVP990_193</name>
</gene>
<evidence type="ECO:0000313" key="7">
    <source>
        <dbReference type="EMBL" id="CAB5227820.1"/>
    </source>
</evidence>
<evidence type="ECO:0008006" key="8">
    <source>
        <dbReference type="Google" id="ProtNLM"/>
    </source>
</evidence>
<evidence type="ECO:0000313" key="1">
    <source>
        <dbReference type="EMBL" id="CAB4170918.1"/>
    </source>
</evidence>
<dbReference type="EMBL" id="LR796945">
    <property type="protein sequence ID" value="CAB4177129.1"/>
    <property type="molecule type" value="Genomic_DNA"/>
</dbReference>
<accession>A0A6J7XDG5</accession>
<dbReference type="EMBL" id="LR797369">
    <property type="protein sequence ID" value="CAB4211202.1"/>
    <property type="molecule type" value="Genomic_DNA"/>
</dbReference>
<name>A0A6J7XDG5_9CAUD</name>
<evidence type="ECO:0000313" key="2">
    <source>
        <dbReference type="EMBL" id="CAB4177129.1"/>
    </source>
</evidence>
<dbReference type="EMBL" id="LR797021">
    <property type="protein sequence ID" value="CAB4182334.1"/>
    <property type="molecule type" value="Genomic_DNA"/>
</dbReference>